<feature type="compositionally biased region" description="Acidic residues" evidence="9">
    <location>
        <begin position="1803"/>
        <end position="1824"/>
    </location>
</feature>
<feature type="compositionally biased region" description="Basic and acidic residues" evidence="9">
    <location>
        <begin position="1778"/>
        <end position="1797"/>
    </location>
</feature>
<feature type="region of interest" description="Disordered" evidence="9">
    <location>
        <begin position="1773"/>
        <end position="1973"/>
    </location>
</feature>
<feature type="region of interest" description="Disordered" evidence="9">
    <location>
        <begin position="1360"/>
        <end position="1382"/>
    </location>
</feature>
<feature type="coiled-coil region" evidence="8">
    <location>
        <begin position="311"/>
        <end position="359"/>
    </location>
</feature>
<evidence type="ECO:0000256" key="7">
    <source>
        <dbReference type="ARBA" id="ARBA00023273"/>
    </source>
</evidence>
<evidence type="ECO:0000313" key="12">
    <source>
        <dbReference type="Proteomes" id="UP001219934"/>
    </source>
</evidence>
<feature type="coiled-coil region" evidence="8">
    <location>
        <begin position="391"/>
        <end position="446"/>
    </location>
</feature>
<dbReference type="Proteomes" id="UP001219934">
    <property type="component" value="Unassembled WGS sequence"/>
</dbReference>
<feature type="coiled-coil region" evidence="8">
    <location>
        <begin position="655"/>
        <end position="720"/>
    </location>
</feature>
<protein>
    <recommendedName>
        <fullName evidence="10">Centrosomal protein of 290kDa coiled-coil region domain-containing protein</fullName>
    </recommendedName>
</protein>
<evidence type="ECO:0000256" key="1">
    <source>
        <dbReference type="ARBA" id="ARBA00004120"/>
    </source>
</evidence>
<dbReference type="Pfam" id="PF16574">
    <property type="entry name" value="CEP209_CC5"/>
    <property type="match status" value="1"/>
</dbReference>
<reference evidence="11" key="1">
    <citation type="submission" date="2022-11" db="EMBL/GenBank/DDBJ databases">
        <title>Chromosome-level genome of Pogonophryne albipinna.</title>
        <authorList>
            <person name="Jo E."/>
        </authorList>
    </citation>
    <scope>NUCLEOTIDE SEQUENCE</scope>
    <source>
        <strain evidence="11">SGF0006</strain>
        <tissue evidence="11">Muscle</tissue>
    </source>
</reference>
<keyword evidence="6" id="KW-0206">Cytoskeleton</keyword>
<feature type="compositionally biased region" description="Basic and acidic residues" evidence="9">
    <location>
        <begin position="1490"/>
        <end position="1513"/>
    </location>
</feature>
<dbReference type="PANTHER" id="PTHR18879:SF20">
    <property type="entry name" value="CENTROSOMAL PROTEIN OF 290 KDA"/>
    <property type="match status" value="1"/>
</dbReference>
<feature type="coiled-coil region" evidence="8">
    <location>
        <begin position="766"/>
        <end position="886"/>
    </location>
</feature>
<feature type="coiled-coil region" evidence="8">
    <location>
        <begin position="1583"/>
        <end position="1703"/>
    </location>
</feature>
<feature type="non-terminal residue" evidence="11">
    <location>
        <position position="1"/>
    </location>
</feature>
<dbReference type="GO" id="GO:0043010">
    <property type="term" value="P:camera-type eye development"/>
    <property type="evidence" value="ECO:0007669"/>
    <property type="project" value="TreeGrafter"/>
</dbReference>
<evidence type="ECO:0000256" key="5">
    <source>
        <dbReference type="ARBA" id="ARBA00023054"/>
    </source>
</evidence>
<keyword evidence="4" id="KW-0970">Cilium biogenesis/degradation</keyword>
<comment type="subcellular location">
    <subcellularLocation>
        <location evidence="1">Cytoplasm</location>
        <location evidence="1">Cytoskeleton</location>
        <location evidence="1">Cilium basal body</location>
    </subcellularLocation>
    <subcellularLocation>
        <location evidence="2">Cytoplasm</location>
        <location evidence="2">Cytoskeleton</location>
        <location evidence="2">Microtubule organizing center</location>
        <location evidence="2">Centrosome</location>
    </subcellularLocation>
</comment>
<dbReference type="GO" id="GO:0001822">
    <property type="term" value="P:kidney development"/>
    <property type="evidence" value="ECO:0007669"/>
    <property type="project" value="TreeGrafter"/>
</dbReference>
<dbReference type="InterPro" id="IPR032321">
    <property type="entry name" value="Cep209_CC5"/>
</dbReference>
<dbReference type="EMBL" id="JAPTMU010000009">
    <property type="protein sequence ID" value="KAJ4937683.1"/>
    <property type="molecule type" value="Genomic_DNA"/>
</dbReference>
<proteinExistence type="predicted"/>
<evidence type="ECO:0000313" key="11">
    <source>
        <dbReference type="EMBL" id="KAJ4937683.1"/>
    </source>
</evidence>
<feature type="region of interest" description="Disordered" evidence="9">
    <location>
        <begin position="286"/>
        <end position="311"/>
    </location>
</feature>
<evidence type="ECO:0000256" key="4">
    <source>
        <dbReference type="ARBA" id="ARBA00022794"/>
    </source>
</evidence>
<feature type="coiled-coil region" evidence="8">
    <location>
        <begin position="196"/>
        <end position="279"/>
    </location>
</feature>
<evidence type="ECO:0000256" key="9">
    <source>
        <dbReference type="SAM" id="MobiDB-lite"/>
    </source>
</evidence>
<feature type="coiled-coil region" evidence="8">
    <location>
        <begin position="946"/>
        <end position="1031"/>
    </location>
</feature>
<evidence type="ECO:0000256" key="8">
    <source>
        <dbReference type="SAM" id="Coils"/>
    </source>
</evidence>
<feature type="region of interest" description="Disordered" evidence="9">
    <location>
        <begin position="1490"/>
        <end position="1547"/>
    </location>
</feature>
<feature type="coiled-coil region" evidence="8">
    <location>
        <begin position="1236"/>
        <end position="1288"/>
    </location>
</feature>
<feature type="compositionally biased region" description="Polar residues" evidence="9">
    <location>
        <begin position="1954"/>
        <end position="1969"/>
    </location>
</feature>
<feature type="compositionally biased region" description="Basic and acidic residues" evidence="9">
    <location>
        <begin position="1934"/>
        <end position="1953"/>
    </location>
</feature>
<evidence type="ECO:0000256" key="6">
    <source>
        <dbReference type="ARBA" id="ARBA00023212"/>
    </source>
</evidence>
<feature type="compositionally biased region" description="Basic and acidic residues" evidence="9">
    <location>
        <begin position="1825"/>
        <end position="1843"/>
    </location>
</feature>
<feature type="coiled-coil region" evidence="8">
    <location>
        <begin position="1058"/>
        <end position="1127"/>
    </location>
</feature>
<keyword evidence="7" id="KW-0966">Cell projection</keyword>
<feature type="coiled-coil region" evidence="8">
    <location>
        <begin position="2191"/>
        <end position="2315"/>
    </location>
</feature>
<dbReference type="PANTHER" id="PTHR18879">
    <property type="entry name" value="CENTROSOMAL PROTEIN OF 290 KDA"/>
    <property type="match status" value="1"/>
</dbReference>
<dbReference type="GO" id="GO:1905349">
    <property type="term" value="P:ciliary transition zone assembly"/>
    <property type="evidence" value="ECO:0007669"/>
    <property type="project" value="TreeGrafter"/>
</dbReference>
<name>A0AAD6B6J1_9TELE</name>
<feature type="compositionally biased region" description="Basic and acidic residues" evidence="9">
    <location>
        <begin position="1860"/>
        <end position="1874"/>
    </location>
</feature>
<feature type="coiled-coil region" evidence="8">
    <location>
        <begin position="477"/>
        <end position="543"/>
    </location>
</feature>
<accession>A0AAD6B6J1</accession>
<keyword evidence="12" id="KW-1185">Reference proteome</keyword>
<evidence type="ECO:0000259" key="10">
    <source>
        <dbReference type="Pfam" id="PF16574"/>
    </source>
</evidence>
<feature type="coiled-coil region" evidence="8">
    <location>
        <begin position="87"/>
        <end position="150"/>
    </location>
</feature>
<feature type="compositionally biased region" description="Basic and acidic residues" evidence="9">
    <location>
        <begin position="1360"/>
        <end position="1371"/>
    </location>
</feature>
<dbReference type="GO" id="GO:0097711">
    <property type="term" value="P:ciliary basal body-plasma membrane docking"/>
    <property type="evidence" value="ECO:0007669"/>
    <property type="project" value="TreeGrafter"/>
</dbReference>
<keyword evidence="3" id="KW-0963">Cytoplasm</keyword>
<dbReference type="GO" id="GO:1905515">
    <property type="term" value="P:non-motile cilium assembly"/>
    <property type="evidence" value="ECO:0007669"/>
    <property type="project" value="TreeGrafter"/>
</dbReference>
<dbReference type="GO" id="GO:0034451">
    <property type="term" value="C:centriolar satellite"/>
    <property type="evidence" value="ECO:0007669"/>
    <property type="project" value="TreeGrafter"/>
</dbReference>
<dbReference type="InterPro" id="IPR026201">
    <property type="entry name" value="Cep290"/>
</dbReference>
<feature type="domain" description="Centrosomal protein of 290kDa coiled-coil region" evidence="10">
    <location>
        <begin position="982"/>
        <end position="1109"/>
    </location>
</feature>
<feature type="coiled-coil region" evidence="8">
    <location>
        <begin position="1160"/>
        <end position="1187"/>
    </location>
</feature>
<dbReference type="GO" id="GO:0035869">
    <property type="term" value="C:ciliary transition zone"/>
    <property type="evidence" value="ECO:0007669"/>
    <property type="project" value="TreeGrafter"/>
</dbReference>
<comment type="caution">
    <text evidence="11">The sequence shown here is derived from an EMBL/GenBank/DDBJ whole genome shotgun (WGS) entry which is preliminary data.</text>
</comment>
<gene>
    <name evidence="11" type="ORF">JOQ06_002315</name>
</gene>
<feature type="region of interest" description="Disordered" evidence="9">
    <location>
        <begin position="2163"/>
        <end position="2183"/>
    </location>
</feature>
<evidence type="ECO:0000256" key="2">
    <source>
        <dbReference type="ARBA" id="ARBA00004300"/>
    </source>
</evidence>
<sequence>VRELTDKIHSMNEEDDPIMAAVNAKVEEWKRVLSAKDDEVVVYQQMIRDLRGKLRSAQMDLDKSNIIALQQAVQERDNQIKILGEQVEQYTGEMEKHTLLIEELKTSTKKDRGLPSAITQRKMEELKSKLEAADTRAAEAERAVTLAEAHAEEKDKALIEASNRLSQYESGIYGLEAAIVEIKECKNQIRVRDLEAEAMTKEINQLEMRINDLMDENEDFREKLGLEPKQEVDLTVFRRAKDLRQRQYKAENQVLTKEIERLEEERLELKKEIRRIVKERGIPQSSLWQEEDPRSSRSDLLPLKHSSTYTDEEIRRKNEELSNKERELKLQKTQFYMKLDELSKEKGDLEAALRDVLRAMRNIRETAPSEAAIDISRLERLAKVIDGSNMIGQSESQIQQLLGRNEELRQELKLAREEATSNFSQLAGAKEKVSRLEGEVELLRRSGGEGADLRPLTLPEALGPGSTEVISPLNEYAVRLLQELKNKEETLEKLTGTLEEYKEKFSVISHQQGLLYKEYLSEKTEWQKEKETFAERKNRLEEQKQVDAVKIQEFNELLDTLQKDPEEIRRQLSEALRRSTLLKVNEKKLTRRYTTLLEQEQHLRKENGKMKDDSSNMQASVTQRMGYLQRYKEMAAYKIAALQKALDDSVLSSELEKANKQYTELTIKYRDVLQRDSRLIQRTSNLEHLQGENESFREQISAMNKELEITKEKLNTLEQAWDNVNTTGGETSMDKADKAFANKEMVSAARRITTLEMKELNERQRAEHAHKMYEHMRKSLKQVEERNSELEFKFAELTKMNVEAQRVERELRDELADSVSQAASDADRARVGELEKNEAELRIEVSKLQEVSDVAVMQVSALQARQQSREKEVEALRRQIQDYQSQSDEKALIAKLHQHIMALQLSESAASSKLDAATSRVQQLEVHKLRADQRLDASERSLFLARQEGRNRSKHLRQTIQSLRRQFAGAIPLPQQEKFSVAMFSLQEDRATAQEEKRKAEEERKRAESRAEELELRLRGLEELIATLKDVKGAQKVTEWHKKMEDGRLQELRKGRELAVQKEEIRYLKTLVEEQERNIRSLEEDVVQQHRLQEEHQLAHDQREVELERQLEQYEKHQSEILSSSEKYEYGTGSLPDQSLPLAHQLEFALGKVREHVRTILETQATCKTLDEKLKEKEAALWKAEQNIVSRDRVINELRLRLPAAANRERLLADLKKHEEGQPEGQRTLKLAHQTIKDLQGRIDKKEDVLKKYQKQLTQARQDQQEMIKRHQEEMKMLHEKLDLQTDTSLDRFKQTAMELMKKPSIRVPTNKHLERLAELEQTVSEQDVSLSSVTEKLRLSNAELERQRSAMETLAKKHAEETSKLEEHHASQVKALTGDSEDQTNRIAQMEKEMTFLQTELSAQKEANVRSPSNTMKNLVDRLKAQLTQREKQLKALSKALLELRAEMTSAAESQVIAGAAQREESLNVQMLVDRHTKDLKVRVQELNEELQSAKDSARAARGRENSLREEVDGLTQDLQRTKRFSSALQSQPEPDGKGPSTEGLHKKIRRLESELDKRAEGKNLKDDHEKTKEEVVRWEEGKRWQAKMEKLKNSLRDKERENEALLKQLGTLRDLYSRLEQEKSSLLRKMKGRGVTADLVVGVRNAEMETELEELKNRNSELERQILTIKEHQALPRDDAMENLIERNRFLEERQHSAEIQTLKEPPSRPSISSRAVMFWGCRWATRTFNSLQRFAMGLRSGDWLGHSRTLKCFLRSHSFVARASCEGNAALHPGESYRRSESPEAVGEHVDQQRGTEQTQEAEEETPTIIVGEEDAAEDKEEDKTRVEVEGNEKTHKTEEIESEDQSERPASGTSNREAEPDADTVKKEDEGDRDTDDDNYVEIENPEGAEKQAELSDEVVATTSGVTKEDNAEQPCSADPDVDPCSVPRTHPEILEQRYERARRADSRSVRNLQTSGRGTGTPSQRDQDLQKENLHLASENLVLCFQLEQANKDLPRLKNQVADLKEMCSALKKEKAEVDKKLMHIRGAGHSGKTVPELEKTIGLMKKVVERVQRENETLKKSGASSNQDKISALEQQNDRLKTDYEKLKSAGEAELKSKLESKTKGLEKIVMENERLRKEIKREMETVERMKVTKASVEVTNEKLEAELEETKQRLRASLSKPISEGAGSKSSKSTVVTRMIENKMKELEKDLSQKTSSLSEVKQQLKEVREREENAQIHIRKLEDQVDMLKRFPSAGKTEGGFTKELQKNRLLSSEKENTELKQKLNEYSERYGETSSKLDNGALKQLLHVAQTEKTQLQTEVKKLKEELENFDPSFFEEIEDLKYNYNSEVTKNILLEEQLRKVCEKFGVEVELPIVSVS</sequence>
<keyword evidence="5 8" id="KW-0175">Coiled coil</keyword>
<feature type="compositionally biased region" description="Acidic residues" evidence="9">
    <location>
        <begin position="1875"/>
        <end position="1891"/>
    </location>
</feature>
<evidence type="ECO:0000256" key="3">
    <source>
        <dbReference type="ARBA" id="ARBA00022490"/>
    </source>
</evidence>
<organism evidence="11 12">
    <name type="scientific">Pogonophryne albipinna</name>
    <dbReference type="NCBI Taxonomy" id="1090488"/>
    <lineage>
        <taxon>Eukaryota</taxon>
        <taxon>Metazoa</taxon>
        <taxon>Chordata</taxon>
        <taxon>Craniata</taxon>
        <taxon>Vertebrata</taxon>
        <taxon>Euteleostomi</taxon>
        <taxon>Actinopterygii</taxon>
        <taxon>Neopterygii</taxon>
        <taxon>Teleostei</taxon>
        <taxon>Neoteleostei</taxon>
        <taxon>Acanthomorphata</taxon>
        <taxon>Eupercaria</taxon>
        <taxon>Perciformes</taxon>
        <taxon>Notothenioidei</taxon>
        <taxon>Pogonophryne</taxon>
    </lineage>
</organism>
<feature type="coiled-coil region" evidence="8">
    <location>
        <begin position="1992"/>
        <end position="2026"/>
    </location>
</feature>